<dbReference type="InterPro" id="IPR036013">
    <property type="entry name" value="Band_7/SPFH_dom_sf"/>
</dbReference>
<feature type="domain" description="Band 7" evidence="3">
    <location>
        <begin position="20"/>
        <end position="189"/>
    </location>
</feature>
<dbReference type="Proteomes" id="UP000550714">
    <property type="component" value="Unassembled WGS sequence"/>
</dbReference>
<dbReference type="SMART" id="SM00244">
    <property type="entry name" value="PHB"/>
    <property type="match status" value="1"/>
</dbReference>
<dbReference type="RefSeq" id="WP_183651952.1">
    <property type="nucleotide sequence ID" value="NZ_JACHWU010000002.1"/>
</dbReference>
<dbReference type="SUPFAM" id="SSF117892">
    <property type="entry name" value="Band 7/SPFH domain"/>
    <property type="match status" value="1"/>
</dbReference>
<reference evidence="4 5" key="1">
    <citation type="submission" date="2020-08" db="EMBL/GenBank/DDBJ databases">
        <title>Genomic Encyclopedia of Type Strains, Phase III (KMG-III): the genomes of soil and plant-associated and newly described type strains.</title>
        <authorList>
            <person name="Whitman W."/>
        </authorList>
    </citation>
    <scope>NUCLEOTIDE SEQUENCE [LARGE SCALE GENOMIC DNA]</scope>
    <source>
        <strain evidence="4 5">CECT 8577</strain>
    </source>
</reference>
<gene>
    <name evidence="4" type="ORF">FHS23_001960</name>
</gene>
<comment type="caution">
    <text evidence="4">The sequence shown here is derived from an EMBL/GenBank/DDBJ whole genome shotgun (WGS) entry which is preliminary data.</text>
</comment>
<dbReference type="Pfam" id="PF01145">
    <property type="entry name" value="Band_7"/>
    <property type="match status" value="1"/>
</dbReference>
<dbReference type="EMBL" id="JACHWU010000002">
    <property type="protein sequence ID" value="MBB3050937.1"/>
    <property type="molecule type" value="Genomic_DNA"/>
</dbReference>
<protein>
    <submittedName>
        <fullName evidence="4">Regulator of protease activity HflC (Stomatin/prohibitin superfamily)</fullName>
    </submittedName>
</protein>
<keyword evidence="5" id="KW-1185">Reference proteome</keyword>
<dbReference type="PANTHER" id="PTHR10264">
    <property type="entry name" value="BAND 7 PROTEIN-RELATED"/>
    <property type="match status" value="1"/>
</dbReference>
<dbReference type="PANTHER" id="PTHR10264:SF19">
    <property type="entry name" value="AT06885P-RELATED"/>
    <property type="match status" value="1"/>
</dbReference>
<dbReference type="InterPro" id="IPR001107">
    <property type="entry name" value="Band_7"/>
</dbReference>
<comment type="similarity">
    <text evidence="1">Belongs to the band 7/mec-2 family.</text>
</comment>
<keyword evidence="4" id="KW-0645">Protease</keyword>
<feature type="compositionally biased region" description="Basic residues" evidence="2">
    <location>
        <begin position="183"/>
        <end position="200"/>
    </location>
</feature>
<sequence>MSASVVTIVVVAVAALFAVLAVLPVRPMQAAVIERGGRFHAVAGPGLTLRVPFLDKVRTTVDLREQVLHIPAQPVVTSDRTSVSIGITAYFAVVDVRASVYDRPGDLYRESESGRERSVGESVERVVTLALREFAGTDGSNGPAPDIVGNRVRDEADRTAMRWGVRVRRVEVRPMEPSPSSHGPHHGQHHTNIHRGSNKP</sequence>
<evidence type="ECO:0000313" key="5">
    <source>
        <dbReference type="Proteomes" id="UP000550714"/>
    </source>
</evidence>
<feature type="region of interest" description="Disordered" evidence="2">
    <location>
        <begin position="174"/>
        <end position="200"/>
    </location>
</feature>
<dbReference type="GO" id="GO:0008233">
    <property type="term" value="F:peptidase activity"/>
    <property type="evidence" value="ECO:0007669"/>
    <property type="project" value="UniProtKB-KW"/>
</dbReference>
<dbReference type="GO" id="GO:0005886">
    <property type="term" value="C:plasma membrane"/>
    <property type="evidence" value="ECO:0007669"/>
    <property type="project" value="InterPro"/>
</dbReference>
<evidence type="ECO:0000259" key="3">
    <source>
        <dbReference type="SMART" id="SM00244"/>
    </source>
</evidence>
<dbReference type="Gene3D" id="3.30.479.30">
    <property type="entry name" value="Band 7 domain"/>
    <property type="match status" value="1"/>
</dbReference>
<evidence type="ECO:0000256" key="2">
    <source>
        <dbReference type="SAM" id="MobiDB-lite"/>
    </source>
</evidence>
<organism evidence="4 5">
    <name type="scientific">Prauserella isguenensis</name>
    <dbReference type="NCBI Taxonomy" id="1470180"/>
    <lineage>
        <taxon>Bacteria</taxon>
        <taxon>Bacillati</taxon>
        <taxon>Actinomycetota</taxon>
        <taxon>Actinomycetes</taxon>
        <taxon>Pseudonocardiales</taxon>
        <taxon>Pseudonocardiaceae</taxon>
        <taxon>Prauserella</taxon>
    </lineage>
</organism>
<dbReference type="AlphaFoldDB" id="A0A839S2K3"/>
<evidence type="ECO:0000256" key="1">
    <source>
        <dbReference type="ARBA" id="ARBA00008164"/>
    </source>
</evidence>
<evidence type="ECO:0000313" key="4">
    <source>
        <dbReference type="EMBL" id="MBB3050937.1"/>
    </source>
</evidence>
<proteinExistence type="inferred from homology"/>
<name>A0A839S2K3_9PSEU</name>
<keyword evidence="4" id="KW-0378">Hydrolase</keyword>
<dbReference type="GO" id="GO:0006508">
    <property type="term" value="P:proteolysis"/>
    <property type="evidence" value="ECO:0007669"/>
    <property type="project" value="UniProtKB-KW"/>
</dbReference>
<accession>A0A839S2K3</accession>
<dbReference type="InterPro" id="IPR043202">
    <property type="entry name" value="Band-7_stomatin-like"/>
</dbReference>